<gene>
    <name evidence="3" type="ORF">E7747_12515</name>
</gene>
<dbReference type="RefSeq" id="WP_136416314.1">
    <property type="nucleotide sequence ID" value="NZ_CP039396.1"/>
</dbReference>
<dbReference type="InterPro" id="IPR028098">
    <property type="entry name" value="Glyco_trans_4-like_N"/>
</dbReference>
<dbReference type="SUPFAM" id="SSF53756">
    <property type="entry name" value="UDP-Glycosyltransferase/glycogen phosphorylase"/>
    <property type="match status" value="1"/>
</dbReference>
<proteinExistence type="predicted"/>
<feature type="domain" description="Glycosyltransferase subfamily 4-like N-terminal" evidence="2">
    <location>
        <begin position="75"/>
        <end position="217"/>
    </location>
</feature>
<dbReference type="GO" id="GO:0016757">
    <property type="term" value="F:glycosyltransferase activity"/>
    <property type="evidence" value="ECO:0007669"/>
    <property type="project" value="TreeGrafter"/>
</dbReference>
<evidence type="ECO:0000313" key="3">
    <source>
        <dbReference type="EMBL" id="QCD43036.1"/>
    </source>
</evidence>
<protein>
    <submittedName>
        <fullName evidence="3">Glycosyltransferase</fullName>
    </submittedName>
</protein>
<dbReference type="Proteomes" id="UP000297149">
    <property type="component" value="Chromosome"/>
</dbReference>
<reference evidence="4" key="1">
    <citation type="submission" date="2019-02" db="EMBL/GenBank/DDBJ databases">
        <title>Isolation and identification of novel species under the genus Muribaculum.</title>
        <authorList>
            <person name="Miyake S."/>
            <person name="Ding Y."/>
            <person name="Low A."/>
            <person name="Soh M."/>
            <person name="Seedorf H."/>
        </authorList>
    </citation>
    <scope>NUCLEOTIDE SEQUENCE [LARGE SCALE GENOMIC DNA]</scope>
    <source>
        <strain evidence="4">H5</strain>
    </source>
</reference>
<dbReference type="PANTHER" id="PTHR46401:SF2">
    <property type="entry name" value="GLYCOSYLTRANSFERASE WBBK-RELATED"/>
    <property type="match status" value="1"/>
</dbReference>
<name>A0A4P7W4Q3_9BACT</name>
<dbReference type="AlphaFoldDB" id="A0A4P7W4Q3"/>
<evidence type="ECO:0000313" key="4">
    <source>
        <dbReference type="Proteomes" id="UP000297149"/>
    </source>
</evidence>
<organism evidence="3 4">
    <name type="scientific">Duncaniella dubosii</name>
    <dbReference type="NCBI Taxonomy" id="2518971"/>
    <lineage>
        <taxon>Bacteria</taxon>
        <taxon>Pseudomonadati</taxon>
        <taxon>Bacteroidota</taxon>
        <taxon>Bacteroidia</taxon>
        <taxon>Bacteroidales</taxon>
        <taxon>Muribaculaceae</taxon>
        <taxon>Duncaniella</taxon>
    </lineage>
</organism>
<dbReference type="Pfam" id="PF13439">
    <property type="entry name" value="Glyco_transf_4"/>
    <property type="match status" value="1"/>
</dbReference>
<keyword evidence="4" id="KW-1185">Reference proteome</keyword>
<dbReference type="PANTHER" id="PTHR46401">
    <property type="entry name" value="GLYCOSYLTRANSFERASE WBBK-RELATED"/>
    <property type="match status" value="1"/>
</dbReference>
<dbReference type="KEGG" id="ddb:E7747_12515"/>
<evidence type="ECO:0000259" key="2">
    <source>
        <dbReference type="Pfam" id="PF13439"/>
    </source>
</evidence>
<keyword evidence="1 3" id="KW-0808">Transferase</keyword>
<evidence type="ECO:0000256" key="1">
    <source>
        <dbReference type="ARBA" id="ARBA00022679"/>
    </source>
</evidence>
<dbReference type="Pfam" id="PF13692">
    <property type="entry name" value="Glyco_trans_1_4"/>
    <property type="match status" value="1"/>
</dbReference>
<accession>A0A4P7W4Q3</accession>
<sequence length="398" mass="45184">MPILLQINVTANWGSTGKIAEDIGKLAIEAGWESWIAYGRGNPTSASNLIRIGNDFDMKFHALQTRLFDNHALASSKVTEGFIRKIKEIKPDIIHLHNIHGYYLNYQILFRFLKEYDAPIIWTLHDCWPFTGHCAYYDFAKCSRWQTECHDCPQLKSYPASLWHDRSTKNFFTKKESFLGCRNLTFVPVSDWLNGELKKSFLSGYPAVTIHNGIDLSVFTPAETVKEDSTQKIILGVASVWDKRKGLDEFVKLRKLLPENYHITLVGLSNDQIATLPDGITGIRRTENVRQLADLYSMADVFVNPTLEDNFPTTNLEALACGTPVITYRTGGSPEAIDDATGFIVDYQDVEALARQIVTVCETNAISANVCRKRAENFYNKKIVFQQYITLYNNCLKQ</sequence>
<dbReference type="Gene3D" id="3.40.50.2000">
    <property type="entry name" value="Glycogen Phosphorylase B"/>
    <property type="match status" value="2"/>
</dbReference>
<dbReference type="GO" id="GO:0009103">
    <property type="term" value="P:lipopolysaccharide biosynthetic process"/>
    <property type="evidence" value="ECO:0007669"/>
    <property type="project" value="TreeGrafter"/>
</dbReference>
<dbReference type="EMBL" id="CP039396">
    <property type="protein sequence ID" value="QCD43036.1"/>
    <property type="molecule type" value="Genomic_DNA"/>
</dbReference>